<dbReference type="RefSeq" id="WP_131277026.1">
    <property type="nucleotide sequence ID" value="NZ_CP031395.1"/>
</dbReference>
<dbReference type="Proteomes" id="UP000292939">
    <property type="component" value="Chromosome"/>
</dbReference>
<protein>
    <recommendedName>
        <fullName evidence="3">Ubiquinone biosynthesis protein UbiJ</fullName>
    </recommendedName>
</protein>
<organism evidence="1 2">
    <name type="scientific">Hylemonella gracilis</name>
    <dbReference type="NCBI Taxonomy" id="80880"/>
    <lineage>
        <taxon>Bacteria</taxon>
        <taxon>Pseudomonadati</taxon>
        <taxon>Pseudomonadota</taxon>
        <taxon>Betaproteobacteria</taxon>
        <taxon>Burkholderiales</taxon>
        <taxon>Comamonadaceae</taxon>
        <taxon>Hylemonella</taxon>
    </lineage>
</organism>
<evidence type="ECO:0000313" key="2">
    <source>
        <dbReference type="Proteomes" id="UP000292939"/>
    </source>
</evidence>
<dbReference type="GO" id="GO:0006744">
    <property type="term" value="P:ubiquinone biosynthetic process"/>
    <property type="evidence" value="ECO:0007669"/>
    <property type="project" value="InterPro"/>
</dbReference>
<gene>
    <name evidence="1" type="ORF">DW355_00745</name>
</gene>
<accession>A0A4P6UHI8</accession>
<dbReference type="PANTHER" id="PTHR38693:SF1">
    <property type="entry name" value="UBIQUINONE BIOSYNTHESIS ACCESSORY FACTOR UBIJ"/>
    <property type="match status" value="1"/>
</dbReference>
<dbReference type="OrthoDB" id="8525483at2"/>
<dbReference type="AlphaFoldDB" id="A0A4P6UHI8"/>
<sequence length="199" mass="21669">MLADAAQKLLGVLPKPPFPLPLPSLDRLPQPPAWAVREVQRRVVLLLNHVLMQEPEAMTRLARQQGRAILFQWRDLGFMLRCTPAGLFDLADAEPTVDARVPDLTLTVTETSPLAVAQALLAGEQPSVRIEGHVALASELSWLTEHLRWDIEEDLARLIGDAPAHSLAQAARRAAQALRAWLPARSGVPAFSDGAGAQP</sequence>
<evidence type="ECO:0008006" key="3">
    <source>
        <dbReference type="Google" id="ProtNLM"/>
    </source>
</evidence>
<proteinExistence type="predicted"/>
<name>A0A4P6UHI8_9BURK</name>
<dbReference type="InterPro" id="IPR038989">
    <property type="entry name" value="UbiJ"/>
</dbReference>
<dbReference type="EMBL" id="CP031395">
    <property type="protein sequence ID" value="QBK03487.1"/>
    <property type="molecule type" value="Genomic_DNA"/>
</dbReference>
<evidence type="ECO:0000313" key="1">
    <source>
        <dbReference type="EMBL" id="QBK03487.1"/>
    </source>
</evidence>
<reference evidence="1 2" key="1">
    <citation type="submission" date="2018-07" db="EMBL/GenBank/DDBJ databases">
        <title>Exploring interactions and the metabolic potential of the ultra-small soil bacteria Hylemonella gracilis.</title>
        <authorList>
            <person name="Tyc O."/>
            <person name="Kulkarni P."/>
            <person name="Gawehns F."/>
            <person name="Hundscheid M."/>
            <person name="Zweers H."/>
            <person name="Garbeva P."/>
        </authorList>
    </citation>
    <scope>NUCLEOTIDE SEQUENCE [LARGE SCALE GENOMIC DNA]</scope>
    <source>
        <strain evidence="1 2">NS1</strain>
    </source>
</reference>
<dbReference type="KEGG" id="hgr:DW355_00745"/>
<dbReference type="PANTHER" id="PTHR38693">
    <property type="entry name" value="UBIQUINONE BIOSYNTHESIS PROTEIN UBIJ"/>
    <property type="match status" value="1"/>
</dbReference>